<dbReference type="PIRSF" id="PIRSF008546">
    <property type="entry name" value="UCP008546"/>
    <property type="match status" value="1"/>
</dbReference>
<protein>
    <submittedName>
        <fullName evidence="1">DUF1810 domain-containing protein</fullName>
    </submittedName>
</protein>
<dbReference type="InterPro" id="IPR014937">
    <property type="entry name" value="DUF1810"/>
</dbReference>
<proteinExistence type="predicted"/>
<sequence>MDALDRFVRAQAGVYEHALAELRAGQKHGHWIWFVLPQLRGLGRSATAREYGIDGRAEAQAYLAHPVLRPRLEACVQALLAHTDRSAVSMLGDVDAMKLRSCLTLFDAVSGTPGNLFRQALDAFYSGEPDSATIARL</sequence>
<organism evidence="1 2">
    <name type="scientific">Pelomonas cellulosilytica</name>
    <dbReference type="NCBI Taxonomy" id="2906762"/>
    <lineage>
        <taxon>Bacteria</taxon>
        <taxon>Pseudomonadati</taxon>
        <taxon>Pseudomonadota</taxon>
        <taxon>Betaproteobacteria</taxon>
        <taxon>Burkholderiales</taxon>
        <taxon>Sphaerotilaceae</taxon>
        <taxon>Roseateles</taxon>
    </lineage>
</organism>
<dbReference type="SUPFAM" id="SSF140736">
    <property type="entry name" value="Rv1873-like"/>
    <property type="match status" value="1"/>
</dbReference>
<dbReference type="Pfam" id="PF08837">
    <property type="entry name" value="DUF1810"/>
    <property type="match status" value="1"/>
</dbReference>
<evidence type="ECO:0000313" key="1">
    <source>
        <dbReference type="EMBL" id="MCE4553289.1"/>
    </source>
</evidence>
<dbReference type="RefSeq" id="WP_233369996.1">
    <property type="nucleotide sequence ID" value="NZ_JAJTWU010000001.1"/>
</dbReference>
<gene>
    <name evidence="1" type="ORF">LXT13_02345</name>
</gene>
<dbReference type="InterPro" id="IPR036287">
    <property type="entry name" value="Rv1873-like_sf"/>
</dbReference>
<accession>A0ABS8XRI2</accession>
<comment type="caution">
    <text evidence="1">The sequence shown here is derived from an EMBL/GenBank/DDBJ whole genome shotgun (WGS) entry which is preliminary data.</text>
</comment>
<name>A0ABS8XRI2_9BURK</name>
<evidence type="ECO:0000313" key="2">
    <source>
        <dbReference type="Proteomes" id="UP001200741"/>
    </source>
</evidence>
<dbReference type="Proteomes" id="UP001200741">
    <property type="component" value="Unassembled WGS sequence"/>
</dbReference>
<dbReference type="EMBL" id="JAJTWU010000001">
    <property type="protein sequence ID" value="MCE4553289.1"/>
    <property type="molecule type" value="Genomic_DNA"/>
</dbReference>
<reference evidence="1 2" key="1">
    <citation type="submission" date="2021-12" db="EMBL/GenBank/DDBJ databases">
        <title>Genome seq of P8.</title>
        <authorList>
            <person name="Seo T."/>
        </authorList>
    </citation>
    <scope>NUCLEOTIDE SEQUENCE [LARGE SCALE GENOMIC DNA]</scope>
    <source>
        <strain evidence="1 2">P8</strain>
    </source>
</reference>
<dbReference type="Gene3D" id="1.25.40.380">
    <property type="entry name" value="Protein of unknown function DUF1810"/>
    <property type="match status" value="1"/>
</dbReference>
<keyword evidence="2" id="KW-1185">Reference proteome</keyword>